<accession>A0A9W3DR13</accession>
<evidence type="ECO:0000313" key="2">
    <source>
        <dbReference type="RefSeq" id="XP_056866352.1"/>
    </source>
</evidence>
<organism evidence="1 2">
    <name type="scientific">Raphanus sativus</name>
    <name type="common">Radish</name>
    <name type="synonym">Raphanus raphanistrum var. sativus</name>
    <dbReference type="NCBI Taxonomy" id="3726"/>
    <lineage>
        <taxon>Eukaryota</taxon>
        <taxon>Viridiplantae</taxon>
        <taxon>Streptophyta</taxon>
        <taxon>Embryophyta</taxon>
        <taxon>Tracheophyta</taxon>
        <taxon>Spermatophyta</taxon>
        <taxon>Magnoliopsida</taxon>
        <taxon>eudicotyledons</taxon>
        <taxon>Gunneridae</taxon>
        <taxon>Pentapetalae</taxon>
        <taxon>rosids</taxon>
        <taxon>malvids</taxon>
        <taxon>Brassicales</taxon>
        <taxon>Brassicaceae</taxon>
        <taxon>Brassiceae</taxon>
        <taxon>Raphanus</taxon>
    </lineage>
</organism>
<evidence type="ECO:0000313" key="1">
    <source>
        <dbReference type="Proteomes" id="UP000504610"/>
    </source>
</evidence>
<dbReference type="OrthoDB" id="10603798at2759"/>
<reference evidence="2" key="2">
    <citation type="submission" date="2025-08" db="UniProtKB">
        <authorList>
            <consortium name="RefSeq"/>
        </authorList>
    </citation>
    <scope>IDENTIFICATION</scope>
    <source>
        <tissue evidence="2">Leaf</tissue>
    </source>
</reference>
<gene>
    <name evidence="2" type="primary">LOC130512409</name>
</gene>
<keyword evidence="1" id="KW-1185">Reference proteome</keyword>
<dbReference type="KEGG" id="rsz:130512409"/>
<protein>
    <submittedName>
        <fullName evidence="2">Uncharacterized protein LOC130512409</fullName>
    </submittedName>
</protein>
<dbReference type="RefSeq" id="XP_056866352.1">
    <property type="nucleotide sequence ID" value="XM_057010372.1"/>
</dbReference>
<proteinExistence type="predicted"/>
<sequence length="119" mass="13372">MVSLSVCCGLKKGINGEMDNYNEDIKTRKTRFKQRKSKLTSWVLREVSSLESFTANSKVYNTADSKVFTHSLLAKSVLLLTVVYFLYLGGVSGIGTAEHIAENFKHTYKAPIMQTTTRK</sequence>
<dbReference type="AlphaFoldDB" id="A0A9W3DR13"/>
<dbReference type="GeneID" id="130512409"/>
<name>A0A9W3DR13_RAPSA</name>
<reference evidence="1" key="1">
    <citation type="journal article" date="2019" name="Database">
        <title>The radish genome database (RadishGD): an integrated information resource for radish genomics.</title>
        <authorList>
            <person name="Yu H.J."/>
            <person name="Baek S."/>
            <person name="Lee Y.J."/>
            <person name="Cho A."/>
            <person name="Mun J.H."/>
        </authorList>
    </citation>
    <scope>NUCLEOTIDE SEQUENCE [LARGE SCALE GENOMIC DNA]</scope>
    <source>
        <strain evidence="1">cv. WK10039</strain>
    </source>
</reference>
<dbReference type="Proteomes" id="UP000504610">
    <property type="component" value="Chromosome 5"/>
</dbReference>